<comment type="caution">
    <text evidence="2">The sequence shown here is derived from an EMBL/GenBank/DDBJ whole genome shotgun (WGS) entry which is preliminary data.</text>
</comment>
<dbReference type="Proteomes" id="UP000531216">
    <property type="component" value="Unassembled WGS sequence"/>
</dbReference>
<dbReference type="EMBL" id="JACIDO010000005">
    <property type="protein sequence ID" value="MBB3936602.1"/>
    <property type="molecule type" value="Genomic_DNA"/>
</dbReference>
<feature type="compositionally biased region" description="Basic and acidic residues" evidence="1">
    <location>
        <begin position="33"/>
        <end position="72"/>
    </location>
</feature>
<proteinExistence type="predicted"/>
<name>A0A7W6FW08_9HYPH</name>
<evidence type="ECO:0000313" key="3">
    <source>
        <dbReference type="Proteomes" id="UP000531216"/>
    </source>
</evidence>
<sequence>MGDVINLRLARKRAARAADAEVAERNRARHGIAKPEREMARREAERAERLLDAARRDPSAKHSRETDDPTAP</sequence>
<evidence type="ECO:0000256" key="1">
    <source>
        <dbReference type="SAM" id="MobiDB-lite"/>
    </source>
</evidence>
<accession>A0A7W6FW08</accession>
<keyword evidence="3" id="KW-1185">Reference proteome</keyword>
<protein>
    <recommendedName>
        <fullName evidence="4">DUF4169 domain-containing protein</fullName>
    </recommendedName>
</protein>
<feature type="compositionally biased region" description="Basic and acidic residues" evidence="1">
    <location>
        <begin position="16"/>
        <end position="26"/>
    </location>
</feature>
<dbReference type="AlphaFoldDB" id="A0A7W6FW08"/>
<evidence type="ECO:0008006" key="4">
    <source>
        <dbReference type="Google" id="ProtNLM"/>
    </source>
</evidence>
<reference evidence="2 3" key="1">
    <citation type="submission" date="2020-08" db="EMBL/GenBank/DDBJ databases">
        <title>Genomic Encyclopedia of Type Strains, Phase IV (KMG-IV): sequencing the most valuable type-strain genomes for metagenomic binning, comparative biology and taxonomic classification.</title>
        <authorList>
            <person name="Goeker M."/>
        </authorList>
    </citation>
    <scope>NUCLEOTIDE SEQUENCE [LARGE SCALE GENOMIC DNA]</scope>
    <source>
        <strain evidence="2 3">DSM 25024</strain>
    </source>
</reference>
<dbReference type="Pfam" id="PF13770">
    <property type="entry name" value="DUF4169"/>
    <property type="match status" value="1"/>
</dbReference>
<gene>
    <name evidence="2" type="ORF">GGR05_002756</name>
</gene>
<feature type="region of interest" description="Disordered" evidence="1">
    <location>
        <begin position="11"/>
        <end position="72"/>
    </location>
</feature>
<evidence type="ECO:0000313" key="2">
    <source>
        <dbReference type="EMBL" id="MBB3936602.1"/>
    </source>
</evidence>
<dbReference type="InterPro" id="IPR025227">
    <property type="entry name" value="DUF4169"/>
</dbReference>
<organism evidence="2 3">
    <name type="scientific">Aureimonas phyllosphaerae</name>
    <dbReference type="NCBI Taxonomy" id="1166078"/>
    <lineage>
        <taxon>Bacteria</taxon>
        <taxon>Pseudomonadati</taxon>
        <taxon>Pseudomonadota</taxon>
        <taxon>Alphaproteobacteria</taxon>
        <taxon>Hyphomicrobiales</taxon>
        <taxon>Aurantimonadaceae</taxon>
        <taxon>Aureimonas</taxon>
    </lineage>
</organism>